<dbReference type="RefSeq" id="WP_189077297.1">
    <property type="nucleotide sequence ID" value="NZ_BMMX01000001.1"/>
</dbReference>
<dbReference type="InterPro" id="IPR013538">
    <property type="entry name" value="ASHA1/2-like_C"/>
</dbReference>
<dbReference type="SUPFAM" id="SSF55961">
    <property type="entry name" value="Bet v1-like"/>
    <property type="match status" value="1"/>
</dbReference>
<comment type="similarity">
    <text evidence="1">Belongs to the AHA1 family.</text>
</comment>
<dbReference type="AlphaFoldDB" id="A0A8J3FKZ2"/>
<dbReference type="Pfam" id="PF08327">
    <property type="entry name" value="AHSA1"/>
    <property type="match status" value="1"/>
</dbReference>
<feature type="domain" description="Activator of Hsp90 ATPase homologue 1/2-like C-terminal" evidence="3">
    <location>
        <begin position="30"/>
        <end position="139"/>
    </location>
</feature>
<evidence type="ECO:0000313" key="4">
    <source>
        <dbReference type="EMBL" id="GGK73660.1"/>
    </source>
</evidence>
<sequence>MTRQSVEDRYGKLHTEDGRAVVRYTRHLGHPRDAVWRALTDDKDLAAWFPTTIDGERAPGAALTFRFTDIDMPAMTGAMRVVDPPSVLEFDWGGDILRFELAPDGDARTVLTLTVTMAEFGKAARDGAAWHLCLDDLATDLATDLAGDRNDTEHGDRWREVNKVYAARFGPEASTMGPPQEWEDKHGPA</sequence>
<accession>A0A8J3FKZ2</accession>
<reference evidence="4" key="2">
    <citation type="submission" date="2020-09" db="EMBL/GenBank/DDBJ databases">
        <authorList>
            <person name="Sun Q."/>
            <person name="Zhou Y."/>
        </authorList>
    </citation>
    <scope>NUCLEOTIDE SEQUENCE</scope>
    <source>
        <strain evidence="4">CGMCC 4.7299</strain>
    </source>
</reference>
<dbReference type="InterPro" id="IPR023393">
    <property type="entry name" value="START-like_dom_sf"/>
</dbReference>
<evidence type="ECO:0000313" key="5">
    <source>
        <dbReference type="Proteomes" id="UP000656042"/>
    </source>
</evidence>
<name>A0A8J3FKZ2_9ACTN</name>
<proteinExistence type="inferred from homology"/>
<dbReference type="EMBL" id="BMMX01000001">
    <property type="protein sequence ID" value="GGK73660.1"/>
    <property type="molecule type" value="Genomic_DNA"/>
</dbReference>
<organism evidence="4 5">
    <name type="scientific">Mangrovihabitans endophyticus</name>
    <dbReference type="NCBI Taxonomy" id="1751298"/>
    <lineage>
        <taxon>Bacteria</taxon>
        <taxon>Bacillati</taxon>
        <taxon>Actinomycetota</taxon>
        <taxon>Actinomycetes</taxon>
        <taxon>Micromonosporales</taxon>
        <taxon>Micromonosporaceae</taxon>
        <taxon>Mangrovihabitans</taxon>
    </lineage>
</organism>
<dbReference type="Gene3D" id="3.30.530.20">
    <property type="match status" value="1"/>
</dbReference>
<reference evidence="4" key="1">
    <citation type="journal article" date="2014" name="Int. J. Syst. Evol. Microbiol.">
        <title>Complete genome sequence of Corynebacterium casei LMG S-19264T (=DSM 44701T), isolated from a smear-ripened cheese.</title>
        <authorList>
            <consortium name="US DOE Joint Genome Institute (JGI-PGF)"/>
            <person name="Walter F."/>
            <person name="Albersmeier A."/>
            <person name="Kalinowski J."/>
            <person name="Ruckert C."/>
        </authorList>
    </citation>
    <scope>NUCLEOTIDE SEQUENCE</scope>
    <source>
        <strain evidence="4">CGMCC 4.7299</strain>
    </source>
</reference>
<keyword evidence="5" id="KW-1185">Reference proteome</keyword>
<evidence type="ECO:0000256" key="2">
    <source>
        <dbReference type="SAM" id="MobiDB-lite"/>
    </source>
</evidence>
<feature type="region of interest" description="Disordered" evidence="2">
    <location>
        <begin position="169"/>
        <end position="189"/>
    </location>
</feature>
<protein>
    <recommendedName>
        <fullName evidence="3">Activator of Hsp90 ATPase homologue 1/2-like C-terminal domain-containing protein</fullName>
    </recommendedName>
</protein>
<evidence type="ECO:0000256" key="1">
    <source>
        <dbReference type="ARBA" id="ARBA00006817"/>
    </source>
</evidence>
<dbReference type="Proteomes" id="UP000656042">
    <property type="component" value="Unassembled WGS sequence"/>
</dbReference>
<evidence type="ECO:0000259" key="3">
    <source>
        <dbReference type="Pfam" id="PF08327"/>
    </source>
</evidence>
<gene>
    <name evidence="4" type="ORF">GCM10012284_04440</name>
</gene>
<comment type="caution">
    <text evidence="4">The sequence shown here is derived from an EMBL/GenBank/DDBJ whole genome shotgun (WGS) entry which is preliminary data.</text>
</comment>